<name>A0A5B1CM94_9BACT</name>
<dbReference type="EMBL" id="VRLW01000001">
    <property type="protein sequence ID" value="KAA1261666.1"/>
    <property type="molecule type" value="Genomic_DNA"/>
</dbReference>
<reference evidence="2 3" key="1">
    <citation type="submission" date="2019-08" db="EMBL/GenBank/DDBJ databases">
        <title>Deep-cultivation of Planctomycetes and their phenomic and genomic characterization uncovers novel biology.</title>
        <authorList>
            <person name="Wiegand S."/>
            <person name="Jogler M."/>
            <person name="Boedeker C."/>
            <person name="Pinto D."/>
            <person name="Vollmers J."/>
            <person name="Rivas-Marin E."/>
            <person name="Kohn T."/>
            <person name="Peeters S.H."/>
            <person name="Heuer A."/>
            <person name="Rast P."/>
            <person name="Oberbeckmann S."/>
            <person name="Bunk B."/>
            <person name="Jeske O."/>
            <person name="Meyerdierks A."/>
            <person name="Storesund J.E."/>
            <person name="Kallscheuer N."/>
            <person name="Luecker S."/>
            <person name="Lage O.M."/>
            <person name="Pohl T."/>
            <person name="Merkel B.J."/>
            <person name="Hornburger P."/>
            <person name="Mueller R.-W."/>
            <person name="Bruemmer F."/>
            <person name="Labrenz M."/>
            <person name="Spormann A.M."/>
            <person name="Op Den Camp H."/>
            <person name="Overmann J."/>
            <person name="Amann R."/>
            <person name="Jetten M.S.M."/>
            <person name="Mascher T."/>
            <person name="Medema M.H."/>
            <person name="Devos D.P."/>
            <person name="Kaster A.-K."/>
            <person name="Ovreas L."/>
            <person name="Rohde M."/>
            <person name="Galperin M.Y."/>
            <person name="Jogler C."/>
        </authorList>
    </citation>
    <scope>NUCLEOTIDE SEQUENCE [LARGE SCALE GENOMIC DNA]</scope>
    <source>
        <strain evidence="2 3">LF1</strain>
    </source>
</reference>
<evidence type="ECO:0000256" key="1">
    <source>
        <dbReference type="SAM" id="MobiDB-lite"/>
    </source>
</evidence>
<dbReference type="Proteomes" id="UP000322699">
    <property type="component" value="Unassembled WGS sequence"/>
</dbReference>
<accession>A0A5B1CM94</accession>
<keyword evidence="3" id="KW-1185">Reference proteome</keyword>
<gene>
    <name evidence="2" type="ORF">LF1_42210</name>
</gene>
<feature type="compositionally biased region" description="Pro residues" evidence="1">
    <location>
        <begin position="95"/>
        <end position="111"/>
    </location>
</feature>
<dbReference type="RefSeq" id="WP_162273230.1">
    <property type="nucleotide sequence ID" value="NZ_LWSK01000105.1"/>
</dbReference>
<protein>
    <submittedName>
        <fullName evidence="2">Uncharacterized protein</fullName>
    </submittedName>
</protein>
<evidence type="ECO:0000313" key="3">
    <source>
        <dbReference type="Proteomes" id="UP000322699"/>
    </source>
</evidence>
<dbReference type="AlphaFoldDB" id="A0A5B1CM94"/>
<organism evidence="2 3">
    <name type="scientific">Rubripirellula obstinata</name>
    <dbReference type="NCBI Taxonomy" id="406547"/>
    <lineage>
        <taxon>Bacteria</taxon>
        <taxon>Pseudomonadati</taxon>
        <taxon>Planctomycetota</taxon>
        <taxon>Planctomycetia</taxon>
        <taxon>Pirellulales</taxon>
        <taxon>Pirellulaceae</taxon>
        <taxon>Rubripirellula</taxon>
    </lineage>
</organism>
<proteinExistence type="predicted"/>
<sequence length="117" mass="12283">MLTMISSGCVALNLPSERYHDPTDHGGIFGSWKTGVVDPAATQAFAGPNHGHSPNGMDHAAGAIGSSVDCSLDYIGGESLAVDPFDTENGEYAKPPEPPEVPWPRFHPVPTRPIFGG</sequence>
<feature type="region of interest" description="Disordered" evidence="1">
    <location>
        <begin position="85"/>
        <end position="117"/>
    </location>
</feature>
<evidence type="ECO:0000313" key="2">
    <source>
        <dbReference type="EMBL" id="KAA1261666.1"/>
    </source>
</evidence>
<comment type="caution">
    <text evidence="2">The sequence shown here is derived from an EMBL/GenBank/DDBJ whole genome shotgun (WGS) entry which is preliminary data.</text>
</comment>